<evidence type="ECO:0000256" key="1">
    <source>
        <dbReference type="ARBA" id="ARBA00004173"/>
    </source>
</evidence>
<evidence type="ECO:0000256" key="5">
    <source>
        <dbReference type="ARBA" id="ARBA00023128"/>
    </source>
</evidence>
<dbReference type="Pfam" id="PF14955">
    <property type="entry name" value="MRP-S24"/>
    <property type="match status" value="1"/>
</dbReference>
<dbReference type="OrthoDB" id="5950413at2759"/>
<dbReference type="KEGG" id="vde:111245072"/>
<comment type="similarity">
    <text evidence="2">Belongs to the universal ribosomal protein uS3 family.</text>
</comment>
<dbReference type="GO" id="GO:0005840">
    <property type="term" value="C:ribosome"/>
    <property type="evidence" value="ECO:0007669"/>
    <property type="project" value="UniProtKB-KW"/>
</dbReference>
<dbReference type="InParanoid" id="A0A7M7JDW2"/>
<dbReference type="PANTHER" id="PTHR21244:SF1">
    <property type="entry name" value="SMALL RIBOSOMAL SUBUNIT PROTEIN US3M"/>
    <property type="match status" value="1"/>
</dbReference>
<dbReference type="GO" id="GO:0006412">
    <property type="term" value="P:translation"/>
    <property type="evidence" value="ECO:0007669"/>
    <property type="project" value="TreeGrafter"/>
</dbReference>
<evidence type="ECO:0000256" key="3">
    <source>
        <dbReference type="ARBA" id="ARBA00022946"/>
    </source>
</evidence>
<evidence type="ECO:0000313" key="7">
    <source>
        <dbReference type="EnsemblMetazoa" id="XP_022648613"/>
    </source>
</evidence>
<dbReference type="RefSeq" id="XP_022648613.1">
    <property type="nucleotide sequence ID" value="XM_022792878.1"/>
</dbReference>
<evidence type="ECO:0000256" key="2">
    <source>
        <dbReference type="ARBA" id="ARBA00010761"/>
    </source>
</evidence>
<keyword evidence="6" id="KW-0687">Ribonucleoprotein</keyword>
<dbReference type="Proteomes" id="UP000594260">
    <property type="component" value="Unplaced"/>
</dbReference>
<dbReference type="GeneID" id="111245072"/>
<dbReference type="InterPro" id="IPR026146">
    <property type="entry name" value="Ribosomal_uS3m"/>
</dbReference>
<keyword evidence="3" id="KW-0809">Transit peptide</keyword>
<keyword evidence="8" id="KW-1185">Reference proteome</keyword>
<dbReference type="EnsemblMetazoa" id="XM_022792878">
    <property type="protein sequence ID" value="XP_022648613"/>
    <property type="gene ID" value="LOC111245072"/>
</dbReference>
<protein>
    <recommendedName>
        <fullName evidence="9">28S ribosomal protein S24, mitochondrial</fullName>
    </recommendedName>
</protein>
<reference evidence="7" key="1">
    <citation type="submission" date="2021-01" db="UniProtKB">
        <authorList>
            <consortium name="EnsemblMetazoa"/>
        </authorList>
    </citation>
    <scope>IDENTIFICATION</scope>
</reference>
<dbReference type="OMA" id="FLQGYTE"/>
<proteinExistence type="inferred from homology"/>
<dbReference type="FunCoup" id="A0A7M7JDW2">
    <property type="interactions" value="163"/>
</dbReference>
<keyword evidence="4" id="KW-0689">Ribosomal protein</keyword>
<dbReference type="CTD" id="64951"/>
<dbReference type="GO" id="GO:1990904">
    <property type="term" value="C:ribonucleoprotein complex"/>
    <property type="evidence" value="ECO:0007669"/>
    <property type="project" value="UniProtKB-KW"/>
</dbReference>
<organism evidence="7 8">
    <name type="scientific">Varroa destructor</name>
    <name type="common">Honeybee mite</name>
    <dbReference type="NCBI Taxonomy" id="109461"/>
    <lineage>
        <taxon>Eukaryota</taxon>
        <taxon>Metazoa</taxon>
        <taxon>Ecdysozoa</taxon>
        <taxon>Arthropoda</taxon>
        <taxon>Chelicerata</taxon>
        <taxon>Arachnida</taxon>
        <taxon>Acari</taxon>
        <taxon>Parasitiformes</taxon>
        <taxon>Mesostigmata</taxon>
        <taxon>Gamasina</taxon>
        <taxon>Dermanyssoidea</taxon>
        <taxon>Varroidae</taxon>
        <taxon>Varroa</taxon>
    </lineage>
</organism>
<comment type="subcellular location">
    <subcellularLocation>
        <location evidence="1">Mitochondrion</location>
    </subcellularLocation>
</comment>
<dbReference type="AlphaFoldDB" id="A0A7M7JDW2"/>
<accession>A0A7M7JDW2</accession>
<evidence type="ECO:0000256" key="4">
    <source>
        <dbReference type="ARBA" id="ARBA00022980"/>
    </source>
</evidence>
<dbReference type="GO" id="GO:0005739">
    <property type="term" value="C:mitochondrion"/>
    <property type="evidence" value="ECO:0007669"/>
    <property type="project" value="UniProtKB-SubCell"/>
</dbReference>
<name>A0A7M7JDW2_VARDE</name>
<keyword evidence="5" id="KW-0496">Mitochondrion</keyword>
<evidence type="ECO:0000256" key="6">
    <source>
        <dbReference type="ARBA" id="ARBA00023274"/>
    </source>
</evidence>
<evidence type="ECO:0000313" key="8">
    <source>
        <dbReference type="Proteomes" id="UP000594260"/>
    </source>
</evidence>
<sequence length="153" mass="17797">MLCTQVIRRGIATSQTLCKAQAGRYKVTKNRSRPLSYEQANPPHQIAHRKAWNSWNTSGLRDGLRASETATEDVFIRKFITGTWHQLFVSEILIKRRYNTIYIGGIIQRTILPRKVYFLIGYTEEILSYILKCPIKLELQSTPDAKNMIYKYI</sequence>
<evidence type="ECO:0008006" key="9">
    <source>
        <dbReference type="Google" id="ProtNLM"/>
    </source>
</evidence>
<dbReference type="PANTHER" id="PTHR21244">
    <property type="entry name" value="MITOCHONDRIAL 28S RIBOSOMAL PROTEIN S24"/>
    <property type="match status" value="1"/>
</dbReference>